<dbReference type="EMBL" id="AMEQ01000027">
    <property type="protein sequence ID" value="EKY01279.1"/>
    <property type="molecule type" value="Genomic_DNA"/>
</dbReference>
<comment type="caution">
    <text evidence="1">The sequence shown here is derived from an EMBL/GenBank/DDBJ whole genome shotgun (WGS) entry which is preliminary data.</text>
</comment>
<reference evidence="1 2" key="1">
    <citation type="submission" date="2012-05" db="EMBL/GenBank/DDBJ databases">
        <authorList>
            <person name="Weinstock G."/>
            <person name="Sodergren E."/>
            <person name="Lobos E.A."/>
            <person name="Fulton L."/>
            <person name="Fulton R."/>
            <person name="Courtney L."/>
            <person name="Fronick C."/>
            <person name="O'Laughlin M."/>
            <person name="Godfrey J."/>
            <person name="Wilson R.M."/>
            <person name="Miner T."/>
            <person name="Farmer C."/>
            <person name="Delehaunty K."/>
            <person name="Cordes M."/>
            <person name="Minx P."/>
            <person name="Tomlinson C."/>
            <person name="Chen J."/>
            <person name="Wollam A."/>
            <person name="Pepin K.H."/>
            <person name="Bhonagiri V."/>
            <person name="Zhang X."/>
            <person name="Suruliraj S."/>
            <person name="Warren W."/>
            <person name="Mitreva M."/>
            <person name="Mardis E.R."/>
            <person name="Wilson R.K."/>
        </authorList>
    </citation>
    <scope>NUCLEOTIDE SEQUENCE [LARGE SCALE GENOMIC DNA]</scope>
    <source>
        <strain evidence="1 2">F0037</strain>
    </source>
</reference>
<gene>
    <name evidence="1" type="ORF">HMPREF9134_00998</name>
</gene>
<dbReference type="AlphaFoldDB" id="L1NCP8"/>
<accession>L1NCP8</accession>
<dbReference type="Pfam" id="PF14063">
    <property type="entry name" value="DUF4254"/>
    <property type="match status" value="1"/>
</dbReference>
<dbReference type="eggNOG" id="COG0463">
    <property type="taxonomic scope" value="Bacteria"/>
</dbReference>
<evidence type="ECO:0008006" key="3">
    <source>
        <dbReference type="Google" id="ProtNLM"/>
    </source>
</evidence>
<proteinExistence type="predicted"/>
<evidence type="ECO:0000313" key="2">
    <source>
        <dbReference type="Proteomes" id="UP000010408"/>
    </source>
</evidence>
<sequence>MEQFSHLATRIFKEAIAVYEREGSIDTPPINPYQPHTIEHDLFRKNWIDNAQWCLEDIIRDPEIDPVQALIIKRRIDKSNQERTDLVELIDSFFLQQYASVQPQSDAKINTESPAWAIDRLSILELKIYNMDKAVRTAGQDEALRKKCSDKLHILLEQERDLMQAIDELLEDIAQGRKYMKVYKQMKMYNDPELNPMLKGQSL</sequence>
<evidence type="ECO:0000313" key="1">
    <source>
        <dbReference type="EMBL" id="EKY01279.1"/>
    </source>
</evidence>
<dbReference type="Proteomes" id="UP000010408">
    <property type="component" value="Unassembled WGS sequence"/>
</dbReference>
<dbReference type="RefSeq" id="WP_005469484.1">
    <property type="nucleotide sequence ID" value="NZ_KB291047.1"/>
</dbReference>
<name>L1NCP8_9PORP</name>
<dbReference type="HOGENOM" id="CLU_097532_0_0_10"/>
<protein>
    <recommendedName>
        <fullName evidence="3">DUF4254 domain-containing protein</fullName>
    </recommendedName>
</protein>
<dbReference type="STRING" id="1127696.HMPREF9134_00998"/>
<dbReference type="PATRIC" id="fig|1127696.3.peg.906"/>
<dbReference type="InterPro" id="IPR025350">
    <property type="entry name" value="DUF4254"/>
</dbReference>
<organism evidence="1 2">
    <name type="scientific">Porphyromonas catoniae F0037</name>
    <dbReference type="NCBI Taxonomy" id="1127696"/>
    <lineage>
        <taxon>Bacteria</taxon>
        <taxon>Pseudomonadati</taxon>
        <taxon>Bacteroidota</taxon>
        <taxon>Bacteroidia</taxon>
        <taxon>Bacteroidales</taxon>
        <taxon>Porphyromonadaceae</taxon>
        <taxon>Porphyromonas</taxon>
    </lineage>
</organism>